<dbReference type="Proteomes" id="UP001597034">
    <property type="component" value="Unassembled WGS sequence"/>
</dbReference>
<comment type="caution">
    <text evidence="3">The sequence shown here is derived from an EMBL/GenBank/DDBJ whole genome shotgun (WGS) entry which is preliminary data.</text>
</comment>
<dbReference type="InterPro" id="IPR058486">
    <property type="entry name" value="DUF8173"/>
</dbReference>
<gene>
    <name evidence="3" type="ORF">ACFSBL_07075</name>
</gene>
<evidence type="ECO:0000259" key="2">
    <source>
        <dbReference type="Pfam" id="PF26514"/>
    </source>
</evidence>
<sequence>MISQLTSIALQSGFDPDPSGLDVAVNLGGSAVSAFLTTLVVGAIMVALAPDYTRRMMNAVREDAVGSFVYGLVLLLGLVVAIVLLAVTIIGIVLAIPLALVASLVWAVGAAIGYLAIAERLVKPEPDEWLGPLLVAAGLNGLLVLTGIGGIVSFCIGAAGFGAVLRDWLD</sequence>
<keyword evidence="1" id="KW-0812">Transmembrane</keyword>
<keyword evidence="1" id="KW-1133">Transmembrane helix</keyword>
<dbReference type="EMBL" id="JBHUDO010000002">
    <property type="protein sequence ID" value="MFD1645439.1"/>
    <property type="molecule type" value="Genomic_DNA"/>
</dbReference>
<feature type="transmembrane region" description="Helical" evidence="1">
    <location>
        <begin position="23"/>
        <end position="48"/>
    </location>
</feature>
<dbReference type="RefSeq" id="WP_256399048.1">
    <property type="nucleotide sequence ID" value="NZ_JANHJR010000001.1"/>
</dbReference>
<feature type="transmembrane region" description="Helical" evidence="1">
    <location>
        <begin position="129"/>
        <end position="161"/>
    </location>
</feature>
<feature type="transmembrane region" description="Helical" evidence="1">
    <location>
        <begin position="98"/>
        <end position="117"/>
    </location>
</feature>
<proteinExistence type="predicted"/>
<keyword evidence="4" id="KW-1185">Reference proteome</keyword>
<evidence type="ECO:0000313" key="3">
    <source>
        <dbReference type="EMBL" id="MFD1645439.1"/>
    </source>
</evidence>
<accession>A0ABD6DGK9</accession>
<reference evidence="3 4" key="1">
    <citation type="journal article" date="2019" name="Int. J. Syst. Evol. Microbiol.">
        <title>The Global Catalogue of Microorganisms (GCM) 10K type strain sequencing project: providing services to taxonomists for standard genome sequencing and annotation.</title>
        <authorList>
            <consortium name="The Broad Institute Genomics Platform"/>
            <consortium name="The Broad Institute Genome Sequencing Center for Infectious Disease"/>
            <person name="Wu L."/>
            <person name="Ma J."/>
        </authorList>
    </citation>
    <scope>NUCLEOTIDE SEQUENCE [LARGE SCALE GENOMIC DNA]</scope>
    <source>
        <strain evidence="3 4">CGMCC 1.10390</strain>
    </source>
</reference>
<evidence type="ECO:0000256" key="1">
    <source>
        <dbReference type="SAM" id="Phobius"/>
    </source>
</evidence>
<protein>
    <recommendedName>
        <fullName evidence="2">DUF8173 domain-containing protein</fullName>
    </recommendedName>
</protein>
<feature type="transmembrane region" description="Helical" evidence="1">
    <location>
        <begin position="68"/>
        <end position="92"/>
    </location>
</feature>
<evidence type="ECO:0000313" key="4">
    <source>
        <dbReference type="Proteomes" id="UP001597034"/>
    </source>
</evidence>
<name>A0ABD6DGK9_9EURY</name>
<keyword evidence="1" id="KW-0472">Membrane</keyword>
<organism evidence="3 4">
    <name type="scientific">Haloarchaeobius litoreus</name>
    <dbReference type="NCBI Taxonomy" id="755306"/>
    <lineage>
        <taxon>Archaea</taxon>
        <taxon>Methanobacteriati</taxon>
        <taxon>Methanobacteriota</taxon>
        <taxon>Stenosarchaea group</taxon>
        <taxon>Halobacteria</taxon>
        <taxon>Halobacteriales</taxon>
        <taxon>Halorubellaceae</taxon>
        <taxon>Haloarchaeobius</taxon>
    </lineage>
</organism>
<dbReference type="Pfam" id="PF26514">
    <property type="entry name" value="DUF8173"/>
    <property type="match status" value="1"/>
</dbReference>
<dbReference type="AlphaFoldDB" id="A0ABD6DGK9"/>
<feature type="domain" description="DUF8173" evidence="2">
    <location>
        <begin position="26"/>
        <end position="166"/>
    </location>
</feature>